<dbReference type="AlphaFoldDB" id="A0A2I0HPC4"/>
<name>A0A2I0HPC4_PUNGR</name>
<organism evidence="1 2">
    <name type="scientific">Punica granatum</name>
    <name type="common">Pomegranate</name>
    <dbReference type="NCBI Taxonomy" id="22663"/>
    <lineage>
        <taxon>Eukaryota</taxon>
        <taxon>Viridiplantae</taxon>
        <taxon>Streptophyta</taxon>
        <taxon>Embryophyta</taxon>
        <taxon>Tracheophyta</taxon>
        <taxon>Spermatophyta</taxon>
        <taxon>Magnoliopsida</taxon>
        <taxon>eudicotyledons</taxon>
        <taxon>Gunneridae</taxon>
        <taxon>Pentapetalae</taxon>
        <taxon>rosids</taxon>
        <taxon>malvids</taxon>
        <taxon>Myrtales</taxon>
        <taxon>Lythraceae</taxon>
        <taxon>Punica</taxon>
    </lineage>
</organism>
<gene>
    <name evidence="1" type="ORF">CRG98_046021</name>
</gene>
<dbReference type="Proteomes" id="UP000233551">
    <property type="component" value="Unassembled WGS sequence"/>
</dbReference>
<keyword evidence="2" id="KW-1185">Reference proteome</keyword>
<evidence type="ECO:0000313" key="2">
    <source>
        <dbReference type="Proteomes" id="UP000233551"/>
    </source>
</evidence>
<accession>A0A2I0HPC4</accession>
<sequence length="78" mass="8402">MGKECCNLPLRIICRTTSELRVTVGHIEKRLPCIEALPSTARISLPYDPIEEAVAHDIGNRAATRRCGGGWGGGVARS</sequence>
<evidence type="ECO:0000313" key="1">
    <source>
        <dbReference type="EMBL" id="PKI33565.1"/>
    </source>
</evidence>
<reference evidence="1 2" key="1">
    <citation type="submission" date="2017-11" db="EMBL/GenBank/DDBJ databases">
        <title>De-novo sequencing of pomegranate (Punica granatum L.) genome.</title>
        <authorList>
            <person name="Akparov Z."/>
            <person name="Amiraslanov A."/>
            <person name="Hajiyeva S."/>
            <person name="Abbasov M."/>
            <person name="Kaur K."/>
            <person name="Hamwieh A."/>
            <person name="Solovyev V."/>
            <person name="Salamov A."/>
            <person name="Braich B."/>
            <person name="Kosarev P."/>
            <person name="Mahmoud A."/>
            <person name="Hajiyev E."/>
            <person name="Babayeva S."/>
            <person name="Izzatullayeva V."/>
            <person name="Mammadov A."/>
            <person name="Mammadov A."/>
            <person name="Sharifova S."/>
            <person name="Ojaghi J."/>
            <person name="Eynullazada K."/>
            <person name="Bayramov B."/>
            <person name="Abdulazimova A."/>
            <person name="Shahmuradov I."/>
        </authorList>
    </citation>
    <scope>NUCLEOTIDE SEQUENCE [LARGE SCALE GENOMIC DNA]</scope>
    <source>
        <strain evidence="2">cv. AG2017</strain>
        <tissue evidence="1">Leaf</tissue>
    </source>
</reference>
<protein>
    <submittedName>
        <fullName evidence="1">Uncharacterized protein</fullName>
    </submittedName>
</protein>
<comment type="caution">
    <text evidence="1">The sequence shown here is derived from an EMBL/GenBank/DDBJ whole genome shotgun (WGS) entry which is preliminary data.</text>
</comment>
<proteinExistence type="predicted"/>
<dbReference type="EMBL" id="PGOL01006556">
    <property type="protein sequence ID" value="PKI33565.1"/>
    <property type="molecule type" value="Genomic_DNA"/>
</dbReference>